<evidence type="ECO:0000256" key="1">
    <source>
        <dbReference type="ARBA" id="ARBA00004496"/>
    </source>
</evidence>
<protein>
    <submittedName>
        <fullName evidence="6">Uncharacterized protein</fullName>
    </submittedName>
</protein>
<dbReference type="PANTHER" id="PTHR45984">
    <property type="entry name" value="RNA (RNA) POLYMERASE II ASSOCIATED PROTEIN HOMOLOG"/>
    <property type="match status" value="1"/>
</dbReference>
<feature type="repeat" description="TPR" evidence="5">
    <location>
        <begin position="170"/>
        <end position="203"/>
    </location>
</feature>
<evidence type="ECO:0000313" key="6">
    <source>
        <dbReference type="EMBL" id="KJA16190.1"/>
    </source>
</evidence>
<keyword evidence="3" id="KW-0677">Repeat</keyword>
<dbReference type="Gene3D" id="1.25.40.10">
    <property type="entry name" value="Tetratricopeptide repeat domain"/>
    <property type="match status" value="1"/>
</dbReference>
<evidence type="ECO:0000313" key="7">
    <source>
        <dbReference type="Proteomes" id="UP000054270"/>
    </source>
</evidence>
<organism evidence="6 7">
    <name type="scientific">Hypholoma sublateritium (strain FD-334 SS-4)</name>
    <dbReference type="NCBI Taxonomy" id="945553"/>
    <lineage>
        <taxon>Eukaryota</taxon>
        <taxon>Fungi</taxon>
        <taxon>Dikarya</taxon>
        <taxon>Basidiomycota</taxon>
        <taxon>Agaricomycotina</taxon>
        <taxon>Agaricomycetes</taxon>
        <taxon>Agaricomycetidae</taxon>
        <taxon>Agaricales</taxon>
        <taxon>Agaricineae</taxon>
        <taxon>Strophariaceae</taxon>
        <taxon>Hypholoma</taxon>
    </lineage>
</organism>
<dbReference type="SUPFAM" id="SSF48452">
    <property type="entry name" value="TPR-like"/>
    <property type="match status" value="1"/>
</dbReference>
<dbReference type="OrthoDB" id="629492at2759"/>
<dbReference type="Proteomes" id="UP000054270">
    <property type="component" value="Unassembled WGS sequence"/>
</dbReference>
<dbReference type="GO" id="GO:0031072">
    <property type="term" value="F:heat shock protein binding"/>
    <property type="evidence" value="ECO:0007669"/>
    <property type="project" value="TreeGrafter"/>
</dbReference>
<evidence type="ECO:0000256" key="4">
    <source>
        <dbReference type="ARBA" id="ARBA00022803"/>
    </source>
</evidence>
<reference evidence="7" key="1">
    <citation type="submission" date="2014-04" db="EMBL/GenBank/DDBJ databases">
        <title>Evolutionary Origins and Diversification of the Mycorrhizal Mutualists.</title>
        <authorList>
            <consortium name="DOE Joint Genome Institute"/>
            <consortium name="Mycorrhizal Genomics Consortium"/>
            <person name="Kohler A."/>
            <person name="Kuo A."/>
            <person name="Nagy L.G."/>
            <person name="Floudas D."/>
            <person name="Copeland A."/>
            <person name="Barry K.W."/>
            <person name="Cichocki N."/>
            <person name="Veneault-Fourrey C."/>
            <person name="LaButti K."/>
            <person name="Lindquist E.A."/>
            <person name="Lipzen A."/>
            <person name="Lundell T."/>
            <person name="Morin E."/>
            <person name="Murat C."/>
            <person name="Riley R."/>
            <person name="Ohm R."/>
            <person name="Sun H."/>
            <person name="Tunlid A."/>
            <person name="Henrissat B."/>
            <person name="Grigoriev I.V."/>
            <person name="Hibbett D.S."/>
            <person name="Martin F."/>
        </authorList>
    </citation>
    <scope>NUCLEOTIDE SEQUENCE [LARGE SCALE GENOMIC DNA]</scope>
    <source>
        <strain evidence="7">FD-334 SS-4</strain>
    </source>
</reference>
<dbReference type="PANTHER" id="PTHR45984:SF1">
    <property type="entry name" value="SPAG1 AXONEMAL DYNEIN ASSEMBLY FACTOR"/>
    <property type="match status" value="1"/>
</dbReference>
<dbReference type="GO" id="GO:0006626">
    <property type="term" value="P:protein targeting to mitochondrion"/>
    <property type="evidence" value="ECO:0007669"/>
    <property type="project" value="TreeGrafter"/>
</dbReference>
<dbReference type="EMBL" id="KN817626">
    <property type="protein sequence ID" value="KJA16190.1"/>
    <property type="molecule type" value="Genomic_DNA"/>
</dbReference>
<dbReference type="GO" id="GO:0005829">
    <property type="term" value="C:cytosol"/>
    <property type="evidence" value="ECO:0007669"/>
    <property type="project" value="TreeGrafter"/>
</dbReference>
<evidence type="ECO:0000256" key="2">
    <source>
        <dbReference type="ARBA" id="ARBA00022490"/>
    </source>
</evidence>
<dbReference type="InterPro" id="IPR051982">
    <property type="entry name" value="CiliaryAsmbly_MitoImport"/>
</dbReference>
<proteinExistence type="predicted"/>
<dbReference type="PROSITE" id="PS50005">
    <property type="entry name" value="TPR"/>
    <property type="match status" value="1"/>
</dbReference>
<accession>A0A0D2P741</accession>
<dbReference type="STRING" id="945553.A0A0D2P741"/>
<keyword evidence="4 5" id="KW-0802">TPR repeat</keyword>
<evidence type="ECO:0000256" key="5">
    <source>
        <dbReference type="PROSITE-ProRule" id="PRU00339"/>
    </source>
</evidence>
<comment type="subcellular location">
    <subcellularLocation>
        <location evidence="1">Cytoplasm</location>
    </subcellularLocation>
</comment>
<evidence type="ECO:0000256" key="3">
    <source>
        <dbReference type="ARBA" id="ARBA00022737"/>
    </source>
</evidence>
<dbReference type="OMA" id="FCENSCG"/>
<name>A0A0D2P741_HYPSF</name>
<keyword evidence="7" id="KW-1185">Reference proteome</keyword>
<dbReference type="GO" id="GO:0005739">
    <property type="term" value="C:mitochondrion"/>
    <property type="evidence" value="ECO:0007669"/>
    <property type="project" value="TreeGrafter"/>
</dbReference>
<dbReference type="InterPro" id="IPR019734">
    <property type="entry name" value="TPR_rpt"/>
</dbReference>
<gene>
    <name evidence="6" type="ORF">HYPSUDRAFT_148111</name>
</gene>
<dbReference type="AlphaFoldDB" id="A0A0D2P741"/>
<keyword evidence="2" id="KW-0963">Cytoplasm</keyword>
<dbReference type="SMART" id="SM00028">
    <property type="entry name" value="TPR"/>
    <property type="match status" value="2"/>
</dbReference>
<dbReference type="InterPro" id="IPR011990">
    <property type="entry name" value="TPR-like_helical_dom_sf"/>
</dbReference>
<sequence length="277" mass="31092">MAEHPFQPLKPAVLPESEHAMEEFAEFLRQEAINPPKVNELFKIPEGLSLAWQGVFDGVAGYYERQSTNNRLNLISLEKRSWIMEDENLSEFEMLSTATRMKEKGNEEFRKGNLVQAQVLYVSAVATFPTPDVMNNLAACCLRLNQYDKAEKFATEALDMHLFTNSLSAAKAYFRRSTARLHLADFSGALEDVKAAQELNPGEQSIKDLLQNAMSLNEAVKTPTDVADYLRKHLNDTTYTMTFAEGLSHIAKSGMGYIRLPLAVQEDMKNTVGAISF</sequence>